<sequence>MKTVGVIGLGKMGRGMAASLKRAGFHVIGNDANGELAQTVAKEEGIQVISQVNALLASCDAIVLSLPTSAIVRSLVEGPSGIAATAKPGILIIDTTTAEPNTTKELAKTLADKGLRFIDAPVSGGARGAASGELTMFLGGSASDIQYATPILAALGTKRFHIGGVGAGCVAKLANNMLTGINLLAASEVFRVAKAAGVDTANLIESINAGSGRSGVTMYNYPSRILNNAFDSGFTMQLMRKDIRLAVAMMQDQGLDLPIISNAGRTWADSAALLADTEDFNRIVELDVNKN</sequence>
<dbReference type="GO" id="GO:0050661">
    <property type="term" value="F:NADP binding"/>
    <property type="evidence" value="ECO:0007669"/>
    <property type="project" value="InterPro"/>
</dbReference>
<dbReference type="RefSeq" id="WP_163655977.1">
    <property type="nucleotide sequence ID" value="NZ_JAAGRN010000009.1"/>
</dbReference>
<feature type="domain" description="6-phosphogluconate dehydrogenase NADP-binding" evidence="4">
    <location>
        <begin position="3"/>
        <end position="163"/>
    </location>
</feature>
<accession>A0A6B2R023</accession>
<name>A0A6B2R023_9BURK</name>
<feature type="active site" evidence="3">
    <location>
        <position position="172"/>
    </location>
</feature>
<evidence type="ECO:0000313" key="6">
    <source>
        <dbReference type="EMBL" id="NDY84116.1"/>
    </source>
</evidence>
<dbReference type="PIRSF" id="PIRSF000103">
    <property type="entry name" value="HIBADH"/>
    <property type="match status" value="1"/>
</dbReference>
<dbReference type="InterPro" id="IPR006115">
    <property type="entry name" value="6PGDH_NADP-bd"/>
</dbReference>
<dbReference type="PROSITE" id="PS00895">
    <property type="entry name" value="3_HYDROXYISOBUT_DH"/>
    <property type="match status" value="1"/>
</dbReference>
<keyword evidence="2" id="KW-0520">NAD</keyword>
<dbReference type="Pfam" id="PF03446">
    <property type="entry name" value="NAD_binding_2"/>
    <property type="match status" value="1"/>
</dbReference>
<dbReference type="GO" id="GO:0016616">
    <property type="term" value="F:oxidoreductase activity, acting on the CH-OH group of donors, NAD or NADP as acceptor"/>
    <property type="evidence" value="ECO:0007669"/>
    <property type="project" value="TreeGrafter"/>
</dbReference>
<evidence type="ECO:0000259" key="4">
    <source>
        <dbReference type="Pfam" id="PF03446"/>
    </source>
</evidence>
<dbReference type="Gene3D" id="3.40.50.720">
    <property type="entry name" value="NAD(P)-binding Rossmann-like Domain"/>
    <property type="match status" value="1"/>
</dbReference>
<dbReference type="InterPro" id="IPR008927">
    <property type="entry name" value="6-PGluconate_DH-like_C_sf"/>
</dbReference>
<dbReference type="SUPFAM" id="SSF51735">
    <property type="entry name" value="NAD(P)-binding Rossmann-fold domains"/>
    <property type="match status" value="1"/>
</dbReference>
<dbReference type="InterPro" id="IPR015815">
    <property type="entry name" value="HIBADH-related"/>
</dbReference>
<dbReference type="InterPro" id="IPR036291">
    <property type="entry name" value="NAD(P)-bd_dom_sf"/>
</dbReference>
<dbReference type="GO" id="GO:0051287">
    <property type="term" value="F:NAD binding"/>
    <property type="evidence" value="ECO:0007669"/>
    <property type="project" value="InterPro"/>
</dbReference>
<dbReference type="InterPro" id="IPR029154">
    <property type="entry name" value="HIBADH-like_NADP-bd"/>
</dbReference>
<dbReference type="AlphaFoldDB" id="A0A6B2R023"/>
<evidence type="ECO:0000256" key="1">
    <source>
        <dbReference type="ARBA" id="ARBA00023002"/>
    </source>
</evidence>
<organism evidence="6">
    <name type="scientific">Sheuella amnicola</name>
    <dbReference type="NCBI Taxonomy" id="2707330"/>
    <lineage>
        <taxon>Bacteria</taxon>
        <taxon>Pseudomonadati</taxon>
        <taxon>Pseudomonadota</taxon>
        <taxon>Betaproteobacteria</taxon>
        <taxon>Burkholderiales</taxon>
        <taxon>Alcaligenaceae</taxon>
        <taxon>Sheuella</taxon>
    </lineage>
</organism>
<comment type="caution">
    <text evidence="6">The sequence shown here is derived from an EMBL/GenBank/DDBJ whole genome shotgun (WGS) entry which is preliminary data.</text>
</comment>
<evidence type="ECO:0000256" key="3">
    <source>
        <dbReference type="PIRSR" id="PIRSR000103-1"/>
    </source>
</evidence>
<dbReference type="SUPFAM" id="SSF48179">
    <property type="entry name" value="6-phosphogluconate dehydrogenase C-terminal domain-like"/>
    <property type="match status" value="1"/>
</dbReference>
<dbReference type="PANTHER" id="PTHR22981:SF7">
    <property type="entry name" value="3-HYDROXYISOBUTYRATE DEHYDROGENASE, MITOCHONDRIAL"/>
    <property type="match status" value="1"/>
</dbReference>
<dbReference type="InterPro" id="IPR002204">
    <property type="entry name" value="3-OH-isobutyrate_DH-rel_CS"/>
</dbReference>
<dbReference type="Pfam" id="PF14833">
    <property type="entry name" value="NAD_binding_11"/>
    <property type="match status" value="1"/>
</dbReference>
<dbReference type="InterPro" id="IPR013328">
    <property type="entry name" value="6PGD_dom2"/>
</dbReference>
<feature type="domain" description="3-hydroxyisobutyrate dehydrogenase-like NAD-binding" evidence="5">
    <location>
        <begin position="166"/>
        <end position="285"/>
    </location>
</feature>
<proteinExistence type="predicted"/>
<evidence type="ECO:0000256" key="2">
    <source>
        <dbReference type="ARBA" id="ARBA00023027"/>
    </source>
</evidence>
<dbReference type="EMBL" id="JAAGRN010000009">
    <property type="protein sequence ID" value="NDY84116.1"/>
    <property type="molecule type" value="Genomic_DNA"/>
</dbReference>
<evidence type="ECO:0000259" key="5">
    <source>
        <dbReference type="Pfam" id="PF14833"/>
    </source>
</evidence>
<dbReference type="PANTHER" id="PTHR22981">
    <property type="entry name" value="3-HYDROXYISOBUTYRATE DEHYDROGENASE-RELATED"/>
    <property type="match status" value="1"/>
</dbReference>
<protein>
    <submittedName>
        <fullName evidence="6">NAD(P)-dependent oxidoreductase</fullName>
    </submittedName>
</protein>
<dbReference type="Gene3D" id="1.10.1040.10">
    <property type="entry name" value="N-(1-d-carboxylethyl)-l-norvaline Dehydrogenase, domain 2"/>
    <property type="match status" value="1"/>
</dbReference>
<keyword evidence="1" id="KW-0560">Oxidoreductase</keyword>
<dbReference type="GO" id="GO:0016054">
    <property type="term" value="P:organic acid catabolic process"/>
    <property type="evidence" value="ECO:0007669"/>
    <property type="project" value="UniProtKB-ARBA"/>
</dbReference>
<reference evidence="6" key="1">
    <citation type="submission" date="2020-02" db="EMBL/GenBank/DDBJ databases">
        <authorList>
            <person name="Chen W.-M."/>
        </authorList>
    </citation>
    <scope>NUCLEOTIDE SEQUENCE</scope>
    <source>
        <strain evidence="6">NBD-18</strain>
    </source>
</reference>
<gene>
    <name evidence="6" type="ORF">G3I67_12840</name>
</gene>